<feature type="domain" description="Zn(2)-C6 fungal-type" evidence="2">
    <location>
        <begin position="10"/>
        <end position="38"/>
    </location>
</feature>
<dbReference type="PROSITE" id="PS00463">
    <property type="entry name" value="ZN2_CY6_FUNGAL_1"/>
    <property type="match status" value="1"/>
</dbReference>
<keyword evidence="4" id="KW-1185">Reference proteome</keyword>
<dbReference type="OrthoDB" id="5429770at2759"/>
<dbReference type="SUPFAM" id="SSF57701">
    <property type="entry name" value="Zn2/Cys6 DNA-binding domain"/>
    <property type="match status" value="1"/>
</dbReference>
<evidence type="ECO:0000313" key="3">
    <source>
        <dbReference type="EMBL" id="TVY40816.1"/>
    </source>
</evidence>
<evidence type="ECO:0000259" key="2">
    <source>
        <dbReference type="PROSITE" id="PS50048"/>
    </source>
</evidence>
<dbReference type="InterPro" id="IPR001138">
    <property type="entry name" value="Zn2Cys6_DnaBD"/>
</dbReference>
<dbReference type="InterPro" id="IPR053175">
    <property type="entry name" value="DHMBA_Reg_Transcription_Factor"/>
</dbReference>
<evidence type="ECO:0000313" key="4">
    <source>
        <dbReference type="Proteomes" id="UP000462212"/>
    </source>
</evidence>
<protein>
    <recommendedName>
        <fullName evidence="2">Zn(2)-C6 fungal-type domain-containing protein</fullName>
    </recommendedName>
</protein>
<dbReference type="InterPro" id="IPR021858">
    <property type="entry name" value="Fun_TF"/>
</dbReference>
<organism evidence="3 4">
    <name type="scientific">Lachnellula subtilissima</name>
    <dbReference type="NCBI Taxonomy" id="602034"/>
    <lineage>
        <taxon>Eukaryota</taxon>
        <taxon>Fungi</taxon>
        <taxon>Dikarya</taxon>
        <taxon>Ascomycota</taxon>
        <taxon>Pezizomycotina</taxon>
        <taxon>Leotiomycetes</taxon>
        <taxon>Helotiales</taxon>
        <taxon>Lachnaceae</taxon>
        <taxon>Lachnellula</taxon>
    </lineage>
</organism>
<keyword evidence="1" id="KW-0539">Nucleus</keyword>
<gene>
    <name evidence="3" type="ORF">LSUB1_G004320</name>
</gene>
<dbReference type="PANTHER" id="PTHR38791">
    <property type="entry name" value="ZN(II)2CYS6 TRANSCRIPTION FACTOR (EUROFUNG)-RELATED-RELATED"/>
    <property type="match status" value="1"/>
</dbReference>
<dbReference type="GO" id="GO:0008270">
    <property type="term" value="F:zinc ion binding"/>
    <property type="evidence" value="ECO:0007669"/>
    <property type="project" value="InterPro"/>
</dbReference>
<name>A0A8H8RTT3_9HELO</name>
<dbReference type="GO" id="GO:0000981">
    <property type="term" value="F:DNA-binding transcription factor activity, RNA polymerase II-specific"/>
    <property type="evidence" value="ECO:0007669"/>
    <property type="project" value="InterPro"/>
</dbReference>
<dbReference type="AlphaFoldDB" id="A0A8H8RTT3"/>
<dbReference type="CDD" id="cd00067">
    <property type="entry name" value="GAL4"/>
    <property type="match status" value="1"/>
</dbReference>
<proteinExistence type="predicted"/>
<sequence>MVFCGKPSGGCHACRARKTRCDKVPEGCGQCKKAKRVCPGYRKQGDLIFRDESSNVVHKFKAREAREAKTMASAPVIDIIRSQEHAARGSRETSLEIVQQQDSSMSIRYAVAPTLEDRATGFFIFHYVLGMHGPSKGHFYNLVDIARDQKIEDSLMTSMKAVGLAAYAHTTRTPSLLQNARYQYLKAIQLTNAALTSPEDVTKDSTLMAIHILSLFETVTGCRQRSFKDWSEHLHGAAAVIKLRGPDQIKSRPGRQMLIHLTSQLMIACMQDNRRLPAYIREYMDAAFMEVSTPEPAFVILHCTMQYTDLNSDIHNKVITDPETIISKCLEIDGFILPIVTNIPDGWEFETIFTDVESDFVYNGCYDIYYDYWIAQMWNALRTLRAMLNERVRNTLLTGFSSKPPYFIEPQYTAQFQISTELLYQIQDDILRTVVQHMGRPLGRDPNPQHRNTIIDDSPPTPMSAGTFLMLASLVLGKQVKAILIRWTVAPLVCRYNGHIQRTKTRVVAKNLHAIADNLGIQQAHVLARSVEQQTDLGVWRDRNQT</sequence>
<dbReference type="Pfam" id="PF11951">
    <property type="entry name" value="Fungal_trans_2"/>
    <property type="match status" value="1"/>
</dbReference>
<dbReference type="SMART" id="SM00066">
    <property type="entry name" value="GAL4"/>
    <property type="match status" value="1"/>
</dbReference>
<comment type="caution">
    <text evidence="3">The sequence shown here is derived from an EMBL/GenBank/DDBJ whole genome shotgun (WGS) entry which is preliminary data.</text>
</comment>
<dbReference type="PANTHER" id="PTHR38791:SF5">
    <property type="entry name" value="TRANSCRIPTION FACTOR DBAG-RELATED"/>
    <property type="match status" value="1"/>
</dbReference>
<dbReference type="Gene3D" id="4.10.240.10">
    <property type="entry name" value="Zn(2)-C6 fungal-type DNA-binding domain"/>
    <property type="match status" value="1"/>
</dbReference>
<evidence type="ECO:0000256" key="1">
    <source>
        <dbReference type="ARBA" id="ARBA00023242"/>
    </source>
</evidence>
<dbReference type="InterPro" id="IPR036864">
    <property type="entry name" value="Zn2-C6_fun-type_DNA-bd_sf"/>
</dbReference>
<dbReference type="EMBL" id="QGMJ01000163">
    <property type="protein sequence ID" value="TVY40816.1"/>
    <property type="molecule type" value="Genomic_DNA"/>
</dbReference>
<accession>A0A8H8RTT3</accession>
<dbReference type="PROSITE" id="PS50048">
    <property type="entry name" value="ZN2_CY6_FUNGAL_2"/>
    <property type="match status" value="1"/>
</dbReference>
<dbReference type="Proteomes" id="UP000462212">
    <property type="component" value="Unassembled WGS sequence"/>
</dbReference>
<reference evidence="3 4" key="1">
    <citation type="submission" date="2018-05" db="EMBL/GenBank/DDBJ databases">
        <title>Genome sequencing and assembly of the regulated plant pathogen Lachnellula willkommii and related sister species for the development of diagnostic species identification markers.</title>
        <authorList>
            <person name="Giroux E."/>
            <person name="Bilodeau G."/>
        </authorList>
    </citation>
    <scope>NUCLEOTIDE SEQUENCE [LARGE SCALE GENOMIC DNA]</scope>
    <source>
        <strain evidence="3 4">CBS 197.66</strain>
    </source>
</reference>